<accession>A0A3B0KVS9</accession>
<dbReference type="PRINTS" id="PR00304">
    <property type="entry name" value="TCOMPLEXTCP1"/>
</dbReference>
<reference evidence="13" key="1">
    <citation type="submission" date="2018-01" db="EMBL/GenBank/DDBJ databases">
        <authorList>
            <person name="Alioto T."/>
            <person name="Alioto T."/>
        </authorList>
    </citation>
    <scope>NUCLEOTIDE SEQUENCE [LARGE SCALE GENOMIC DNA]</scope>
</reference>
<dbReference type="NCBIfam" id="TIGR02340">
    <property type="entry name" value="chap_CCT_alpha"/>
    <property type="match status" value="1"/>
</dbReference>
<dbReference type="InterPro" id="IPR027409">
    <property type="entry name" value="GroEL-like_apical_dom_sf"/>
</dbReference>
<dbReference type="InterPro" id="IPR012715">
    <property type="entry name" value="Chap_CCT_alpha"/>
</dbReference>
<keyword evidence="13" id="KW-1185">Reference proteome</keyword>
<comment type="subcellular location">
    <subcellularLocation>
        <location evidence="1">Cytoplasm</location>
    </subcellularLocation>
</comment>
<dbReference type="NCBIfam" id="NF041082">
    <property type="entry name" value="thermosome_alpha"/>
    <property type="match status" value="1"/>
</dbReference>
<evidence type="ECO:0000256" key="10">
    <source>
        <dbReference type="ARBA" id="ARBA00030049"/>
    </source>
</evidence>
<dbReference type="AlphaFoldDB" id="A0A3B0KVS9"/>
<dbReference type="OMA" id="RGPNDYQ"/>
<dbReference type="InterPro" id="IPR054827">
    <property type="entry name" value="thermosome_alpha"/>
</dbReference>
<dbReference type="OrthoDB" id="496at2759"/>
<evidence type="ECO:0000256" key="7">
    <source>
        <dbReference type="ARBA" id="ARBA00022840"/>
    </source>
</evidence>
<protein>
    <recommendedName>
        <fullName evidence="4">T-complex protein 1 subunit alpha</fullName>
    </recommendedName>
    <alternativeName>
        <fullName evidence="10">CCT-alpha</fullName>
    </alternativeName>
</protein>
<dbReference type="InterPro" id="IPR027410">
    <property type="entry name" value="TCP-1-like_intermed_sf"/>
</dbReference>
<comment type="function">
    <text evidence="9">Molecular chaperone; assists the folding of proteins upon ATP hydrolysis. Known to play a role, in vitro, in the folding of actin and tubulin.</text>
</comment>
<dbReference type="PANTHER" id="PTHR11353">
    <property type="entry name" value="CHAPERONIN"/>
    <property type="match status" value="1"/>
</dbReference>
<dbReference type="Gene3D" id="3.30.260.10">
    <property type="entry name" value="TCP-1-like chaperonin intermediate domain"/>
    <property type="match status" value="1"/>
</dbReference>
<sequence>MSTMASPLSIAGTRQSGAPVRTQNVMAALSISNIVKSSLGPVGLDKMLVDDIGDVTVTNDGATILRLLEVEHPAAKVLVELAQLQDEEVGDGTTSVVILAAELLKNADELVKQKIHPTSIISGYRIACKEACKYISEHLTAPVDELGRDTLINIAKTSMSSKIIGADADFFSTMVVDAAHSVKITDPRGQTAYSIKAINVLKAHGKSARESVLIPGYALNCTIASQQMPKKIVNAKIACLDFSLQKTKMKMGVQVLINDPDKLEAIRARELDITKERINMILGTGVNVVLVSGGVDDLCMKYFVEAGAMAVRRVKKSDLKIIAKATGAAFLTSLTNMDGEESFDASMVGEAAEIAQERICDDELILIKGTKARAAASIILRGPNDFYCDEMERSVHDALCVVKRVLESKKVVAGGGCVEAALSIYLENFATSIASREQLAIAEFAKSLLVIPKTLSVNAAKDATDLVAKLRSYHNSSQTKPEHSELKWTGLDLIEGVVRDNKKAGVLEPAMSKIKSLKFATEAAITILRIDDMIKLNPEDKSGKSYADACAAGELDG</sequence>
<comment type="similarity">
    <text evidence="2 11">Belongs to the TCP-1 chaperonin family.</text>
</comment>
<dbReference type="NCBIfam" id="NF041083">
    <property type="entry name" value="thermosome_beta"/>
    <property type="match status" value="1"/>
</dbReference>
<dbReference type="GO" id="GO:0140662">
    <property type="term" value="F:ATP-dependent protein folding chaperone"/>
    <property type="evidence" value="ECO:0007669"/>
    <property type="project" value="InterPro"/>
</dbReference>
<dbReference type="GO" id="GO:0051082">
    <property type="term" value="F:unfolded protein binding"/>
    <property type="evidence" value="ECO:0007669"/>
    <property type="project" value="InterPro"/>
</dbReference>
<dbReference type="InterPro" id="IPR053374">
    <property type="entry name" value="TCP-1_chaperonin"/>
</dbReference>
<evidence type="ECO:0000256" key="6">
    <source>
        <dbReference type="ARBA" id="ARBA00022741"/>
    </source>
</evidence>
<dbReference type="FunFam" id="3.50.7.10:FF:000009">
    <property type="entry name" value="T-complex protein 1 subunit alpha"/>
    <property type="match status" value="1"/>
</dbReference>
<dbReference type="Pfam" id="PF00118">
    <property type="entry name" value="Cpn60_TCP1"/>
    <property type="match status" value="1"/>
</dbReference>
<evidence type="ECO:0000256" key="3">
    <source>
        <dbReference type="ARBA" id="ARBA00011531"/>
    </source>
</evidence>
<dbReference type="InterPro" id="IPR002194">
    <property type="entry name" value="Chaperonin_TCP-1_CS"/>
</dbReference>
<keyword evidence="6 11" id="KW-0547">Nucleotide-binding</keyword>
<keyword evidence="7 11" id="KW-0067">ATP-binding</keyword>
<dbReference type="STRING" id="7266.A0A3B0KVS9"/>
<dbReference type="SUPFAM" id="SSF52029">
    <property type="entry name" value="GroEL apical domain-like"/>
    <property type="match status" value="1"/>
</dbReference>
<comment type="subunit">
    <text evidence="3">Heterooligomeric complex of about 850 to 900 kDa that forms two stacked rings, 12 to 16 nm in diameter.</text>
</comment>
<dbReference type="GO" id="GO:0016887">
    <property type="term" value="F:ATP hydrolysis activity"/>
    <property type="evidence" value="ECO:0007669"/>
    <property type="project" value="InterPro"/>
</dbReference>
<evidence type="ECO:0000256" key="4">
    <source>
        <dbReference type="ARBA" id="ARBA00014424"/>
    </source>
</evidence>
<proteinExistence type="inferred from homology"/>
<dbReference type="Gene3D" id="3.50.7.10">
    <property type="entry name" value="GroEL"/>
    <property type="match status" value="1"/>
</dbReference>
<dbReference type="SUPFAM" id="SSF54849">
    <property type="entry name" value="GroEL-intermediate domain like"/>
    <property type="match status" value="1"/>
</dbReference>
<evidence type="ECO:0000256" key="11">
    <source>
        <dbReference type="RuleBase" id="RU004187"/>
    </source>
</evidence>
<dbReference type="GO" id="GO:0005737">
    <property type="term" value="C:cytoplasm"/>
    <property type="evidence" value="ECO:0007669"/>
    <property type="project" value="UniProtKB-SubCell"/>
</dbReference>
<evidence type="ECO:0000256" key="8">
    <source>
        <dbReference type="ARBA" id="ARBA00023186"/>
    </source>
</evidence>
<dbReference type="PROSITE" id="PS00750">
    <property type="entry name" value="TCP1_1"/>
    <property type="match status" value="1"/>
</dbReference>
<dbReference type="Gene3D" id="1.10.560.10">
    <property type="entry name" value="GroEL-like equatorial domain"/>
    <property type="match status" value="1"/>
</dbReference>
<evidence type="ECO:0000256" key="1">
    <source>
        <dbReference type="ARBA" id="ARBA00004496"/>
    </source>
</evidence>
<name>A0A3B0KVS9_DROGU</name>
<dbReference type="Proteomes" id="UP000268350">
    <property type="component" value="Unassembled WGS sequence"/>
</dbReference>
<evidence type="ECO:0000313" key="13">
    <source>
        <dbReference type="Proteomes" id="UP000268350"/>
    </source>
</evidence>
<gene>
    <name evidence="12" type="ORF">DGUA_6G015941</name>
</gene>
<dbReference type="SUPFAM" id="SSF48592">
    <property type="entry name" value="GroEL equatorial domain-like"/>
    <property type="match status" value="1"/>
</dbReference>
<evidence type="ECO:0000256" key="5">
    <source>
        <dbReference type="ARBA" id="ARBA00022490"/>
    </source>
</evidence>
<dbReference type="PROSITE" id="PS00995">
    <property type="entry name" value="TCP1_3"/>
    <property type="match status" value="1"/>
</dbReference>
<keyword evidence="5" id="KW-0963">Cytoplasm</keyword>
<evidence type="ECO:0000256" key="9">
    <source>
        <dbReference type="ARBA" id="ARBA00024677"/>
    </source>
</evidence>
<dbReference type="InterPro" id="IPR017998">
    <property type="entry name" value="Chaperone_TCP-1"/>
</dbReference>
<dbReference type="CDD" id="cd03335">
    <property type="entry name" value="TCP1_alpha"/>
    <property type="match status" value="1"/>
</dbReference>
<dbReference type="FunFam" id="1.10.560.10:FF:000045">
    <property type="entry name" value="T-complex protein 1 subunit eta"/>
    <property type="match status" value="1"/>
</dbReference>
<dbReference type="EMBL" id="OUUW01000013">
    <property type="protein sequence ID" value="SPP88118.1"/>
    <property type="molecule type" value="Genomic_DNA"/>
</dbReference>
<dbReference type="PROSITE" id="PS00751">
    <property type="entry name" value="TCP1_2"/>
    <property type="match status" value="1"/>
</dbReference>
<organism evidence="12 13">
    <name type="scientific">Drosophila guanche</name>
    <name type="common">Fruit fly</name>
    <dbReference type="NCBI Taxonomy" id="7266"/>
    <lineage>
        <taxon>Eukaryota</taxon>
        <taxon>Metazoa</taxon>
        <taxon>Ecdysozoa</taxon>
        <taxon>Arthropoda</taxon>
        <taxon>Hexapoda</taxon>
        <taxon>Insecta</taxon>
        <taxon>Pterygota</taxon>
        <taxon>Neoptera</taxon>
        <taxon>Endopterygota</taxon>
        <taxon>Diptera</taxon>
        <taxon>Brachycera</taxon>
        <taxon>Muscomorpha</taxon>
        <taxon>Ephydroidea</taxon>
        <taxon>Drosophilidae</taxon>
        <taxon>Drosophila</taxon>
        <taxon>Sophophora</taxon>
    </lineage>
</organism>
<dbReference type="GO" id="GO:0005524">
    <property type="term" value="F:ATP binding"/>
    <property type="evidence" value="ECO:0007669"/>
    <property type="project" value="UniProtKB-KW"/>
</dbReference>
<evidence type="ECO:0000313" key="12">
    <source>
        <dbReference type="EMBL" id="SPP88118.1"/>
    </source>
</evidence>
<dbReference type="InterPro" id="IPR002423">
    <property type="entry name" value="Cpn60/GroEL/TCP-1"/>
</dbReference>
<evidence type="ECO:0000256" key="2">
    <source>
        <dbReference type="ARBA" id="ARBA00008020"/>
    </source>
</evidence>
<dbReference type="InterPro" id="IPR027413">
    <property type="entry name" value="GROEL-like_equatorial_sf"/>
</dbReference>
<keyword evidence="8 11" id="KW-0143">Chaperone</keyword>